<dbReference type="NCBIfam" id="TIGR01891">
    <property type="entry name" value="amidohydrolases"/>
    <property type="match status" value="1"/>
</dbReference>
<evidence type="ECO:0000313" key="8">
    <source>
        <dbReference type="Proteomes" id="UP001179600"/>
    </source>
</evidence>
<evidence type="ECO:0000256" key="5">
    <source>
        <dbReference type="PIRSR" id="PIRSR005962-1"/>
    </source>
</evidence>
<dbReference type="GO" id="GO:0050118">
    <property type="term" value="F:N-acetyldiaminopimelate deacetylase activity"/>
    <property type="evidence" value="ECO:0007669"/>
    <property type="project" value="UniProtKB-ARBA"/>
</dbReference>
<gene>
    <name evidence="7" type="ORF">PML95_05985</name>
</gene>
<dbReference type="InterPro" id="IPR036264">
    <property type="entry name" value="Bact_exopeptidase_dim_dom"/>
</dbReference>
<dbReference type="Pfam" id="PF07687">
    <property type="entry name" value="M20_dimer"/>
    <property type="match status" value="1"/>
</dbReference>
<dbReference type="Pfam" id="PF01546">
    <property type="entry name" value="Peptidase_M20"/>
    <property type="match status" value="1"/>
</dbReference>
<proteinExistence type="predicted"/>
<dbReference type="AlphaFoldDB" id="A0AAF0BDC7"/>
<comment type="cofactor">
    <cofactor evidence="5">
        <name>Mn(2+)</name>
        <dbReference type="ChEBI" id="CHEBI:29035"/>
    </cofactor>
    <text evidence="5">The Mn(2+) ion enhances activity.</text>
</comment>
<dbReference type="PANTHER" id="PTHR11014">
    <property type="entry name" value="PEPTIDASE M20 FAMILY MEMBER"/>
    <property type="match status" value="1"/>
</dbReference>
<dbReference type="FunFam" id="3.30.70.360:FF:000001">
    <property type="entry name" value="N-acetyldiaminopimelate deacetylase"/>
    <property type="match status" value="1"/>
</dbReference>
<keyword evidence="4" id="KW-0457">Lysine biosynthesis</keyword>
<dbReference type="Gene3D" id="3.30.70.360">
    <property type="match status" value="1"/>
</dbReference>
<dbReference type="PANTHER" id="PTHR11014:SF63">
    <property type="entry name" value="METALLOPEPTIDASE, PUTATIVE (AFU_ORTHOLOGUE AFUA_6G09600)-RELATED"/>
    <property type="match status" value="1"/>
</dbReference>
<keyword evidence="3" id="KW-0220">Diaminopimelate biosynthesis</keyword>
<feature type="binding site" evidence="5">
    <location>
        <position position="114"/>
    </location>
    <ligand>
        <name>Mn(2+)</name>
        <dbReference type="ChEBI" id="CHEBI:29035"/>
        <label>2</label>
    </ligand>
</feature>
<dbReference type="GO" id="GO:0046872">
    <property type="term" value="F:metal ion binding"/>
    <property type="evidence" value="ECO:0007669"/>
    <property type="project" value="UniProtKB-KW"/>
</dbReference>
<protein>
    <submittedName>
        <fullName evidence="7">Amidohydrolase</fullName>
    </submittedName>
</protein>
<accession>A0AAF0BDC7</accession>
<keyword evidence="5" id="KW-0464">Manganese</keyword>
<dbReference type="SUPFAM" id="SSF55031">
    <property type="entry name" value="Bacterial exopeptidase dimerisation domain"/>
    <property type="match status" value="1"/>
</dbReference>
<sequence length="402" mass="43821">MKGETIMTIQHTTLMTALEELEPQIIEWRRYLHQHPEPSLKEYQTKEWIQQKLTQQDIPFVSVGETGTLATIKGAQDNGKTILLRADIDALELPDETGTSYASQHEGLNHACGHDGHTASLLATAFVLNDYREAFSGTVLIAFQQAEEIGAGARQFVESGLLGEVDEVFGIHLDSSVPVGKLLAVPGPTNASCDIFKIKVKGVSGHAARPDLGRDALLSAASIVVELQKIVAREINPLESVVVAVGVLDAGTRYNIVANTAVIEGTVRAFSHENRQHAVEAVERIARQVASAHRTEIEFEVYDAAAPLINDAVSAERAAKVASDIVGAENVITNQLPSLGADDFADFLAIAPGVYGRVGTRHAENEKTHYAHHHEKFDIDERSLLLASQYHLRYALTYLKEE</sequence>
<feature type="binding site" evidence="5">
    <location>
        <position position="148"/>
    </location>
    <ligand>
        <name>Mn(2+)</name>
        <dbReference type="ChEBI" id="CHEBI:29035"/>
        <label>2</label>
    </ligand>
</feature>
<feature type="domain" description="Peptidase M20 dimerisation" evidence="6">
    <location>
        <begin position="196"/>
        <end position="291"/>
    </location>
</feature>
<dbReference type="Proteomes" id="UP001179600">
    <property type="component" value="Chromosome"/>
</dbReference>
<dbReference type="EMBL" id="CP116507">
    <property type="protein sequence ID" value="WCG23628.1"/>
    <property type="molecule type" value="Genomic_DNA"/>
</dbReference>
<feature type="binding site" evidence="5">
    <location>
        <position position="373"/>
    </location>
    <ligand>
        <name>Mn(2+)</name>
        <dbReference type="ChEBI" id="CHEBI:29035"/>
        <label>2</label>
    </ligand>
</feature>
<feature type="binding site" evidence="5">
    <location>
        <position position="172"/>
    </location>
    <ligand>
        <name>Mn(2+)</name>
        <dbReference type="ChEBI" id="CHEBI:29035"/>
        <label>2</label>
    </ligand>
</feature>
<evidence type="ECO:0000313" key="7">
    <source>
        <dbReference type="EMBL" id="WCG23628.1"/>
    </source>
</evidence>
<dbReference type="SUPFAM" id="SSF53187">
    <property type="entry name" value="Zn-dependent exopeptidases"/>
    <property type="match status" value="1"/>
</dbReference>
<dbReference type="InterPro" id="IPR002933">
    <property type="entry name" value="Peptidase_M20"/>
</dbReference>
<evidence type="ECO:0000256" key="3">
    <source>
        <dbReference type="ARBA" id="ARBA00022915"/>
    </source>
</evidence>
<evidence type="ECO:0000259" key="6">
    <source>
        <dbReference type="Pfam" id="PF07687"/>
    </source>
</evidence>
<dbReference type="GO" id="GO:0019877">
    <property type="term" value="P:diaminopimelate biosynthetic process"/>
    <property type="evidence" value="ECO:0007669"/>
    <property type="project" value="UniProtKB-KW"/>
</dbReference>
<dbReference type="PIRSF" id="PIRSF005962">
    <property type="entry name" value="Pept_M20D_amidohydro"/>
    <property type="match status" value="1"/>
</dbReference>
<evidence type="ECO:0000256" key="4">
    <source>
        <dbReference type="ARBA" id="ARBA00023154"/>
    </source>
</evidence>
<keyword evidence="5" id="KW-0479">Metal-binding</keyword>
<organism evidence="7 8">
    <name type="scientific">Vagococcus lutrae</name>
    <dbReference type="NCBI Taxonomy" id="81947"/>
    <lineage>
        <taxon>Bacteria</taxon>
        <taxon>Bacillati</taxon>
        <taxon>Bacillota</taxon>
        <taxon>Bacilli</taxon>
        <taxon>Lactobacillales</taxon>
        <taxon>Enterococcaceae</taxon>
        <taxon>Vagococcus</taxon>
    </lineage>
</organism>
<dbReference type="InterPro" id="IPR017439">
    <property type="entry name" value="Amidohydrolase"/>
</dbReference>
<evidence type="ECO:0000256" key="2">
    <source>
        <dbReference type="ARBA" id="ARBA00022801"/>
    </source>
</evidence>
<dbReference type="InterPro" id="IPR011650">
    <property type="entry name" value="Peptidase_M20_dimer"/>
</dbReference>
<dbReference type="GO" id="GO:0009085">
    <property type="term" value="P:lysine biosynthetic process"/>
    <property type="evidence" value="ECO:0007669"/>
    <property type="project" value="UniProtKB-KW"/>
</dbReference>
<name>A0AAF0BDC7_9ENTE</name>
<keyword evidence="1" id="KW-0028">Amino-acid biosynthesis</keyword>
<dbReference type="Gene3D" id="3.40.630.10">
    <property type="entry name" value="Zn peptidases"/>
    <property type="match status" value="1"/>
</dbReference>
<reference evidence="7" key="1">
    <citation type="submission" date="2023-01" db="EMBL/GenBank/DDBJ databases">
        <title>Oxazolidinone resistance genes in florfenicol resistant enterococci from beef cattle and veal calves at slaughter.</title>
        <authorList>
            <person name="Biggel M."/>
        </authorList>
    </citation>
    <scope>NUCLEOTIDE SEQUENCE</scope>
    <source>
        <strain evidence="7">K204-1</strain>
    </source>
</reference>
<keyword evidence="2" id="KW-0378">Hydrolase</keyword>
<dbReference type="RefSeq" id="WP_126762041.1">
    <property type="nucleotide sequence ID" value="NZ_CP116507.1"/>
</dbReference>
<evidence type="ECO:0000256" key="1">
    <source>
        <dbReference type="ARBA" id="ARBA00022605"/>
    </source>
</evidence>
<feature type="binding site" evidence="5">
    <location>
        <position position="112"/>
    </location>
    <ligand>
        <name>Mn(2+)</name>
        <dbReference type="ChEBI" id="CHEBI:29035"/>
        <label>2</label>
    </ligand>
</feature>